<evidence type="ECO:0000259" key="5">
    <source>
        <dbReference type="PROSITE" id="PS50102"/>
    </source>
</evidence>
<dbReference type="SMART" id="SM00360">
    <property type="entry name" value="RRM"/>
    <property type="match status" value="4"/>
</dbReference>
<accession>A0AAD9L6G8</accession>
<dbReference type="GO" id="GO:0003729">
    <property type="term" value="F:mRNA binding"/>
    <property type="evidence" value="ECO:0007669"/>
    <property type="project" value="UniProtKB-ARBA"/>
</dbReference>
<dbReference type="FunFam" id="3.30.70.330:FF:000400">
    <property type="entry name" value="Negative regulator of differentiation 1"/>
    <property type="match status" value="1"/>
</dbReference>
<dbReference type="InterPro" id="IPR000504">
    <property type="entry name" value="RRM_dom"/>
</dbReference>
<dbReference type="InterPro" id="IPR039171">
    <property type="entry name" value="Cwc2/Slt11"/>
</dbReference>
<keyword evidence="1" id="KW-0677">Repeat</keyword>
<feature type="compositionally biased region" description="Polar residues" evidence="4">
    <location>
        <begin position="7"/>
        <end position="22"/>
    </location>
</feature>
<dbReference type="GO" id="GO:0000398">
    <property type="term" value="P:mRNA splicing, via spliceosome"/>
    <property type="evidence" value="ECO:0007669"/>
    <property type="project" value="TreeGrafter"/>
</dbReference>
<dbReference type="PROSITE" id="PS50102">
    <property type="entry name" value="RRM"/>
    <property type="match status" value="4"/>
</dbReference>
<evidence type="ECO:0000256" key="4">
    <source>
        <dbReference type="SAM" id="MobiDB-lite"/>
    </source>
</evidence>
<keyword evidence="7" id="KW-1185">Reference proteome</keyword>
<evidence type="ECO:0000256" key="2">
    <source>
        <dbReference type="ARBA" id="ARBA00022884"/>
    </source>
</evidence>
<evidence type="ECO:0000313" key="7">
    <source>
        <dbReference type="Proteomes" id="UP001182556"/>
    </source>
</evidence>
<dbReference type="EMBL" id="JAODAN010000004">
    <property type="protein sequence ID" value="KAK1925073.1"/>
    <property type="molecule type" value="Genomic_DNA"/>
</dbReference>
<feature type="domain" description="RRM" evidence="5">
    <location>
        <begin position="585"/>
        <end position="658"/>
    </location>
</feature>
<dbReference type="Pfam" id="PF00076">
    <property type="entry name" value="RRM_1"/>
    <property type="match status" value="2"/>
</dbReference>
<feature type="domain" description="RRM" evidence="5">
    <location>
        <begin position="494"/>
        <end position="567"/>
    </location>
</feature>
<keyword evidence="2 3" id="KW-0694">RNA-binding</keyword>
<name>A0AAD9L6G8_PAPLA</name>
<feature type="region of interest" description="Disordered" evidence="4">
    <location>
        <begin position="97"/>
        <end position="137"/>
    </location>
</feature>
<evidence type="ECO:0000313" key="6">
    <source>
        <dbReference type="EMBL" id="KAK1925073.1"/>
    </source>
</evidence>
<dbReference type="InterPro" id="IPR035979">
    <property type="entry name" value="RBD_domain_sf"/>
</dbReference>
<dbReference type="InterPro" id="IPR012677">
    <property type="entry name" value="Nucleotide-bd_a/b_plait_sf"/>
</dbReference>
<feature type="compositionally biased region" description="Polar residues" evidence="4">
    <location>
        <begin position="97"/>
        <end position="115"/>
    </location>
</feature>
<sequence>MEHHHSPSQSRYPSAGSISAHDSSGEHTPPTIIATPGLEYPSIVRGGFPGTSHNYFPSQEYSHNHGQYMNGGSTGLSLDSFDLDVMKRALDLSGLPNNPINGTVPQIDPSSSFDNVPTKRHRQNSPPTSSARAPGPTFRVSAPFPNAPGFPNNMSSGGPAVQMPPSPIHLGGSLNAQGQSAIGSPSAPSSPYLPLGMPMGVGMGFGGFPYMQYPGTPVVSPSMNPNTMTGNYGPAAAAAAAAAAGNITGRTVYVGSLPSEASVDELLNLVRFGPIENVRIIPEKSCVFISFLDGSTAAAFHADATVKKLALHGTELKIGWGKASLVPPAVAQAVLNHQATRNVFIGNLSETTNEQDLRNVCQAFGPIDQVKIVRDKNIGFVHFLSIATAIKVVAELPLQPGWADKRVNYGKDRCAYVPKAQQAAVQAAQAQAAAAIASQHAQMPGSAFPGFSPMTPSFGGFSTPQSGFPSPLFPGTGFPQPGLQMPETNQAGNRNIYLGNIHPDTTTEELCNNIRGGTLASIRHIKEKNIAFVTFADPQSAMQFYTNANVIGLTINHRRLKVGWGKHSGPLSPVQLQAIQSGATRNVYIGQIEDLSVLTEEKLRQDFAEYGEIEMINFLQERRAAFVNFTSVTAAIKAVEGIRLRDDYASYRIAYGKDRCANPPRANQ</sequence>
<dbReference type="FunFam" id="3.30.70.330:FF:000120">
    <property type="entry name" value="Negative regulator of differentiation 1"/>
    <property type="match status" value="2"/>
</dbReference>
<dbReference type="AlphaFoldDB" id="A0AAD9L6G8"/>
<gene>
    <name evidence="6" type="ORF">DB88DRAFT_249178</name>
</gene>
<dbReference type="SUPFAM" id="SSF54928">
    <property type="entry name" value="RNA-binding domain, RBD"/>
    <property type="match status" value="2"/>
</dbReference>
<dbReference type="Proteomes" id="UP001182556">
    <property type="component" value="Unassembled WGS sequence"/>
</dbReference>
<evidence type="ECO:0000256" key="1">
    <source>
        <dbReference type="ARBA" id="ARBA00022737"/>
    </source>
</evidence>
<protein>
    <submittedName>
        <fullName evidence="6">Negative regulator of differentiation 1</fullName>
    </submittedName>
</protein>
<dbReference type="Gene3D" id="3.30.70.330">
    <property type="match status" value="4"/>
</dbReference>
<feature type="domain" description="RRM" evidence="5">
    <location>
        <begin position="341"/>
        <end position="422"/>
    </location>
</feature>
<evidence type="ECO:0000256" key="3">
    <source>
        <dbReference type="PROSITE-ProRule" id="PRU00176"/>
    </source>
</evidence>
<dbReference type="PANTHER" id="PTHR14089:SF8">
    <property type="entry name" value="RNA-BINDING PROTEIN MRN1"/>
    <property type="match status" value="1"/>
</dbReference>
<dbReference type="GO" id="GO:0010468">
    <property type="term" value="P:regulation of gene expression"/>
    <property type="evidence" value="ECO:0007669"/>
    <property type="project" value="UniProtKB-ARBA"/>
</dbReference>
<organism evidence="6 7">
    <name type="scientific">Papiliotrema laurentii</name>
    <name type="common">Cryptococcus laurentii</name>
    <dbReference type="NCBI Taxonomy" id="5418"/>
    <lineage>
        <taxon>Eukaryota</taxon>
        <taxon>Fungi</taxon>
        <taxon>Dikarya</taxon>
        <taxon>Basidiomycota</taxon>
        <taxon>Agaricomycotina</taxon>
        <taxon>Tremellomycetes</taxon>
        <taxon>Tremellales</taxon>
        <taxon>Rhynchogastremaceae</taxon>
        <taxon>Papiliotrema</taxon>
    </lineage>
</organism>
<feature type="domain" description="RRM" evidence="5">
    <location>
        <begin position="250"/>
        <end position="323"/>
    </location>
</feature>
<reference evidence="6" key="1">
    <citation type="submission" date="2023-02" db="EMBL/GenBank/DDBJ databases">
        <title>Identification and recombinant expression of a fungal hydrolase from Papiliotrema laurentii that hydrolyzes apple cutin and clears colloidal polyester polyurethane.</title>
        <authorList>
            <consortium name="DOE Joint Genome Institute"/>
            <person name="Roman V.A."/>
            <person name="Bojanowski C."/>
            <person name="Crable B.R."/>
            <person name="Wagner D.N."/>
            <person name="Hung C.S."/>
            <person name="Nadeau L.J."/>
            <person name="Schratz L."/>
            <person name="Haridas S."/>
            <person name="Pangilinan J."/>
            <person name="Lipzen A."/>
            <person name="Na H."/>
            <person name="Yan M."/>
            <person name="Ng V."/>
            <person name="Grigoriev I.V."/>
            <person name="Spatafora J.W."/>
            <person name="Barlow D."/>
            <person name="Biffinger J."/>
            <person name="Kelley-Loughnane N."/>
            <person name="Varaljay V.A."/>
            <person name="Crookes-Goodson W.J."/>
        </authorList>
    </citation>
    <scope>NUCLEOTIDE SEQUENCE</scope>
    <source>
        <strain evidence="6">5307AH</strain>
    </source>
</reference>
<proteinExistence type="predicted"/>
<dbReference type="GO" id="GO:0010494">
    <property type="term" value="C:cytoplasmic stress granule"/>
    <property type="evidence" value="ECO:0007669"/>
    <property type="project" value="TreeGrafter"/>
</dbReference>
<dbReference type="PANTHER" id="PTHR14089">
    <property type="entry name" value="PRE-MRNA-SPLICING FACTOR RBM22"/>
    <property type="match status" value="1"/>
</dbReference>
<feature type="region of interest" description="Disordered" evidence="4">
    <location>
        <begin position="1"/>
        <end position="37"/>
    </location>
</feature>
<comment type="caution">
    <text evidence="6">The sequence shown here is derived from an EMBL/GenBank/DDBJ whole genome shotgun (WGS) entry which is preliminary data.</text>
</comment>